<gene>
    <name evidence="2" type="ORF">AVDCRST_MAG85-2073</name>
</gene>
<feature type="non-terminal residue" evidence="2">
    <location>
        <position position="55"/>
    </location>
</feature>
<feature type="non-terminal residue" evidence="2">
    <location>
        <position position="1"/>
    </location>
</feature>
<evidence type="ECO:0000313" key="2">
    <source>
        <dbReference type="EMBL" id="CAA9506562.1"/>
    </source>
</evidence>
<accession>A0A6J4SVW0</accession>
<reference evidence="2" key="1">
    <citation type="submission" date="2020-02" db="EMBL/GenBank/DDBJ databases">
        <authorList>
            <person name="Meier V. D."/>
        </authorList>
    </citation>
    <scope>NUCLEOTIDE SEQUENCE</scope>
    <source>
        <strain evidence="2">AVDCRST_MAG85</strain>
    </source>
</reference>
<dbReference type="AlphaFoldDB" id="A0A6J4SVW0"/>
<protein>
    <submittedName>
        <fullName evidence="2">Uncharacterized protein</fullName>
    </submittedName>
</protein>
<organism evidence="2">
    <name type="scientific">uncultured Solirubrobacteraceae bacterium</name>
    <dbReference type="NCBI Taxonomy" id="1162706"/>
    <lineage>
        <taxon>Bacteria</taxon>
        <taxon>Bacillati</taxon>
        <taxon>Actinomycetota</taxon>
        <taxon>Thermoleophilia</taxon>
        <taxon>Solirubrobacterales</taxon>
        <taxon>Solirubrobacteraceae</taxon>
        <taxon>environmental samples</taxon>
    </lineage>
</organism>
<evidence type="ECO:0000256" key="1">
    <source>
        <dbReference type="SAM" id="MobiDB-lite"/>
    </source>
</evidence>
<proteinExistence type="predicted"/>
<dbReference type="EMBL" id="CADCVT010000225">
    <property type="protein sequence ID" value="CAA9506562.1"/>
    <property type="molecule type" value="Genomic_DNA"/>
</dbReference>
<feature type="compositionally biased region" description="Basic residues" evidence="1">
    <location>
        <begin position="10"/>
        <end position="26"/>
    </location>
</feature>
<name>A0A6J4SVW0_9ACTN</name>
<sequence>WDPSRLRAASGRRWRAPGRTRPRSRAPSRCSATTPTRSWPPRSPASSRCRGRGQR</sequence>
<feature type="region of interest" description="Disordered" evidence="1">
    <location>
        <begin position="1"/>
        <end position="55"/>
    </location>
</feature>
<feature type="compositionally biased region" description="Low complexity" evidence="1">
    <location>
        <begin position="27"/>
        <end position="48"/>
    </location>
</feature>